<evidence type="ECO:0000256" key="2">
    <source>
        <dbReference type="ARBA" id="ARBA00022723"/>
    </source>
</evidence>
<feature type="chain" id="PRO_5005189061" evidence="6">
    <location>
        <begin position="41"/>
        <end position="870"/>
    </location>
</feature>
<feature type="region of interest" description="Disordered" evidence="5">
    <location>
        <begin position="494"/>
        <end position="527"/>
    </location>
</feature>
<feature type="compositionally biased region" description="Basic and acidic residues" evidence="5">
    <location>
        <begin position="513"/>
        <end position="527"/>
    </location>
</feature>
<dbReference type="Pfam" id="PF03055">
    <property type="entry name" value="RPE65"/>
    <property type="match status" value="2"/>
</dbReference>
<accession>A0A0G4FU10</accession>
<dbReference type="GO" id="GO:0016121">
    <property type="term" value="P:carotene catabolic process"/>
    <property type="evidence" value="ECO:0007669"/>
    <property type="project" value="TreeGrafter"/>
</dbReference>
<gene>
    <name evidence="7" type="ORF">Cvel_3731</name>
</gene>
<protein>
    <submittedName>
        <fullName evidence="7">Uncharacterized protein</fullName>
    </submittedName>
</protein>
<dbReference type="GO" id="GO:0010436">
    <property type="term" value="F:carotenoid dioxygenase activity"/>
    <property type="evidence" value="ECO:0007669"/>
    <property type="project" value="TreeGrafter"/>
</dbReference>
<proteinExistence type="inferred from homology"/>
<dbReference type="PhylomeDB" id="A0A0G4FU10"/>
<evidence type="ECO:0000256" key="4">
    <source>
        <dbReference type="PIRSR" id="PIRSR604294-1"/>
    </source>
</evidence>
<dbReference type="PANTHER" id="PTHR10543:SF138">
    <property type="entry name" value="CAROTENOID OXYGENASE"/>
    <property type="match status" value="1"/>
</dbReference>
<organism evidence="7">
    <name type="scientific">Chromera velia CCMP2878</name>
    <dbReference type="NCBI Taxonomy" id="1169474"/>
    <lineage>
        <taxon>Eukaryota</taxon>
        <taxon>Sar</taxon>
        <taxon>Alveolata</taxon>
        <taxon>Colpodellida</taxon>
        <taxon>Chromeraceae</taxon>
        <taxon>Chromera</taxon>
    </lineage>
</organism>
<feature type="binding site" evidence="4">
    <location>
        <position position="803"/>
    </location>
    <ligand>
        <name>Fe cation</name>
        <dbReference type="ChEBI" id="CHEBI:24875"/>
        <note>catalytic</note>
    </ligand>
</feature>
<feature type="binding site" evidence="4">
    <location>
        <position position="409"/>
    </location>
    <ligand>
        <name>Fe cation</name>
        <dbReference type="ChEBI" id="CHEBI:24875"/>
        <note>catalytic</note>
    </ligand>
</feature>
<sequence length="870" mass="96956">MRLFEFLFYAVVGGPAFCPPNAFVPCVLFVLSLQSVPGLAFSPPPGPGEAGSHALEKHLRRRTPPGGSPALSPQAPPPHAYAVAEELSKIKGQVRGSVGSSHISTDGDILPCGKVGGLLRLQVFWKHQMAVGAALQCDSLTVDMDGHAIDETPTTFVYDMDAYRRGFRNGDETEGRELEGHVPPDLRGTYFRNGHARFKVGSVPASAFSEVSEERRRGERGAGKEKTLQDGKESGDEGEDLVLHPFDADGMVAAVTFDKGRAFFRSRFIRTKGFEEEEREGRVKYRGVFGTHKKGGWMQNIFDYRLKNVANTGVLWWNQKLFALWEQGLPHRIDPATLETLGECKAHALLKKGIPLAAHYVHDPKRDVLVAFSSKIGPLTSQVRVWEISKDMEVLSERKFSIKGVAFLHDFGVTDNHYLFVNAHLTLSPLKFLLGLRGIGETLEHDADKESTLYLLKRPEAGVREESGEKGREKKRDRLNRWARAVWRWAAGGRSETSDSSSPSLPLSVSSHGGEERPDCEKETQKEEKAVPVKLKFTAGDTKVKEMKLDNFFVFHFANAFEENGKLVFDIIRVKRYLFDSAFWEDPDEFLAKHPPPLRLKGSDEPLPHNFHQRREFVLDREKPIWDWEGVERRVPHATLWRYRVDPQTEEFEAVPLTRRFSEFPTINGRYKGRPYRYVYMLSGADPYVSAPLQGLVKVDLATNSSQTWFPAPWQFLGECQFVDRQQQQDASLFEEIGGGAEGKTRTPLPALEERDEDDGYLLSFMFDGRKNSSSLVIFDARDITRGPISSLPLKAAVPHGLHGTFVPSADVSLLSEISAAAQKGSLGKGGRGTWGLGRGREEATSLPSLVEGEGVGGEGKGEEGDFPPR</sequence>
<feature type="compositionally biased region" description="Basic and acidic residues" evidence="5">
    <location>
        <begin position="212"/>
        <end position="235"/>
    </location>
</feature>
<dbReference type="GO" id="GO:0046872">
    <property type="term" value="F:metal ion binding"/>
    <property type="evidence" value="ECO:0007669"/>
    <property type="project" value="UniProtKB-KW"/>
</dbReference>
<keyword evidence="6" id="KW-0732">Signal</keyword>
<feature type="signal peptide" evidence="6">
    <location>
        <begin position="1"/>
        <end position="40"/>
    </location>
</feature>
<feature type="compositionally biased region" description="Gly residues" evidence="5">
    <location>
        <begin position="827"/>
        <end position="838"/>
    </location>
</feature>
<evidence type="ECO:0000313" key="7">
    <source>
        <dbReference type="EMBL" id="CEM18032.1"/>
    </source>
</evidence>
<dbReference type="VEuPathDB" id="CryptoDB:Cvel_3731"/>
<dbReference type="PANTHER" id="PTHR10543">
    <property type="entry name" value="BETA-CAROTENE DIOXYGENASE"/>
    <property type="match status" value="1"/>
</dbReference>
<feature type="compositionally biased region" description="Low complexity" evidence="5">
    <location>
        <begin position="494"/>
        <end position="511"/>
    </location>
</feature>
<comment type="similarity">
    <text evidence="1">Belongs to the carotenoid oxygenase family.</text>
</comment>
<dbReference type="EMBL" id="CDMZ01000617">
    <property type="protein sequence ID" value="CEM18032.1"/>
    <property type="molecule type" value="Genomic_DNA"/>
</dbReference>
<reference evidence="7" key="1">
    <citation type="submission" date="2014-11" db="EMBL/GenBank/DDBJ databases">
        <authorList>
            <person name="Otto D Thomas"/>
            <person name="Naeem Raeece"/>
        </authorList>
    </citation>
    <scope>NUCLEOTIDE SEQUENCE</scope>
</reference>
<evidence type="ECO:0000256" key="6">
    <source>
        <dbReference type="SAM" id="SignalP"/>
    </source>
</evidence>
<evidence type="ECO:0000256" key="3">
    <source>
        <dbReference type="ARBA" id="ARBA00023004"/>
    </source>
</evidence>
<feature type="binding site" evidence="4">
    <location>
        <position position="359"/>
    </location>
    <ligand>
        <name>Fe cation</name>
        <dbReference type="ChEBI" id="CHEBI:24875"/>
        <note>catalytic</note>
    </ligand>
</feature>
<comment type="cofactor">
    <cofactor evidence="4">
        <name>Fe(2+)</name>
        <dbReference type="ChEBI" id="CHEBI:29033"/>
    </cofactor>
    <text evidence="4">Binds 1 Fe(2+) ion per subunit.</text>
</comment>
<dbReference type="InterPro" id="IPR004294">
    <property type="entry name" value="Carotenoid_Oase"/>
</dbReference>
<feature type="region of interest" description="Disordered" evidence="5">
    <location>
        <begin position="826"/>
        <end position="870"/>
    </location>
</feature>
<name>A0A0G4FU10_9ALVE</name>
<feature type="region of interest" description="Disordered" evidence="5">
    <location>
        <begin position="59"/>
        <end position="78"/>
    </location>
</feature>
<dbReference type="AlphaFoldDB" id="A0A0G4FU10"/>
<keyword evidence="3 4" id="KW-0408">Iron</keyword>
<evidence type="ECO:0000256" key="5">
    <source>
        <dbReference type="SAM" id="MobiDB-lite"/>
    </source>
</evidence>
<feature type="compositionally biased region" description="Basic and acidic residues" evidence="5">
    <location>
        <begin position="860"/>
        <end position="870"/>
    </location>
</feature>
<keyword evidence="2 4" id="KW-0479">Metal-binding</keyword>
<evidence type="ECO:0000256" key="1">
    <source>
        <dbReference type="ARBA" id="ARBA00006787"/>
    </source>
</evidence>
<feature type="region of interest" description="Disordered" evidence="5">
    <location>
        <begin position="209"/>
        <end position="239"/>
    </location>
</feature>